<reference evidence="10" key="1">
    <citation type="submission" date="2016-10" db="EMBL/GenBank/DDBJ databases">
        <authorList>
            <person name="Varghese N."/>
            <person name="Submissions S."/>
        </authorList>
    </citation>
    <scope>NUCLEOTIDE SEQUENCE [LARGE SCALE GENOMIC DNA]</scope>
    <source>
        <strain evidence="10">CECT 8338</strain>
    </source>
</reference>
<dbReference type="InterPro" id="IPR007443">
    <property type="entry name" value="LpoA"/>
</dbReference>
<keyword evidence="4" id="KW-0472">Membrane</keyword>
<gene>
    <name evidence="9" type="ORF">SAMN05216210_2515</name>
</gene>
<dbReference type="InterPro" id="IPR011990">
    <property type="entry name" value="TPR-like_helical_dom_sf"/>
</dbReference>
<evidence type="ECO:0000256" key="6">
    <source>
        <dbReference type="ARBA" id="ARBA00023237"/>
    </source>
</evidence>
<dbReference type="PROSITE" id="PS51257">
    <property type="entry name" value="PROKAR_LIPOPROTEIN"/>
    <property type="match status" value="1"/>
</dbReference>
<dbReference type="Proteomes" id="UP000243924">
    <property type="component" value="Chromosome I"/>
</dbReference>
<dbReference type="Gene3D" id="1.25.40.650">
    <property type="match status" value="1"/>
</dbReference>
<evidence type="ECO:0000313" key="9">
    <source>
        <dbReference type="EMBL" id="SDU22518.1"/>
    </source>
</evidence>
<dbReference type="GO" id="GO:0030234">
    <property type="term" value="F:enzyme regulator activity"/>
    <property type="evidence" value="ECO:0007669"/>
    <property type="project" value="TreeGrafter"/>
</dbReference>
<keyword evidence="10" id="KW-1185">Reference proteome</keyword>
<evidence type="ECO:0008006" key="11">
    <source>
        <dbReference type="Google" id="ProtNLM"/>
    </source>
</evidence>
<dbReference type="Gene3D" id="3.40.50.2300">
    <property type="match status" value="2"/>
</dbReference>
<name>A0A1H2GT92_9GAMM</name>
<dbReference type="AlphaFoldDB" id="A0A1H2GT92"/>
<dbReference type="InterPro" id="IPR028082">
    <property type="entry name" value="Peripla_BP_I"/>
</dbReference>
<dbReference type="PANTHER" id="PTHR38038:SF1">
    <property type="entry name" value="PENICILLIN-BINDING PROTEIN ACTIVATOR LPOA"/>
    <property type="match status" value="1"/>
</dbReference>
<keyword evidence="5" id="KW-0564">Palmitate</keyword>
<dbReference type="GO" id="GO:0008360">
    <property type="term" value="P:regulation of cell shape"/>
    <property type="evidence" value="ECO:0007669"/>
    <property type="project" value="UniProtKB-KW"/>
</dbReference>
<evidence type="ECO:0000313" key="10">
    <source>
        <dbReference type="Proteomes" id="UP000243924"/>
    </source>
</evidence>
<evidence type="ECO:0000256" key="4">
    <source>
        <dbReference type="ARBA" id="ARBA00023136"/>
    </source>
</evidence>
<protein>
    <recommendedName>
        <fullName evidence="11">Penicillin-binding protein activator</fullName>
    </recommendedName>
</protein>
<dbReference type="PANTHER" id="PTHR38038">
    <property type="entry name" value="PENICILLIN-BINDING PROTEIN ACTIVATOR LPOA"/>
    <property type="match status" value="1"/>
</dbReference>
<dbReference type="Pfam" id="PF04348">
    <property type="entry name" value="LppC"/>
    <property type="match status" value="1"/>
</dbReference>
<dbReference type="GO" id="GO:0031241">
    <property type="term" value="C:periplasmic side of cell outer membrane"/>
    <property type="evidence" value="ECO:0007669"/>
    <property type="project" value="TreeGrafter"/>
</dbReference>
<evidence type="ECO:0000256" key="7">
    <source>
        <dbReference type="ARBA" id="ARBA00023288"/>
    </source>
</evidence>
<dbReference type="STRING" id="1434072.SAMN05216210_2515"/>
<evidence type="ECO:0000256" key="2">
    <source>
        <dbReference type="ARBA" id="ARBA00022960"/>
    </source>
</evidence>
<organism evidence="9 10">
    <name type="scientific">Halopseudomonas salegens</name>
    <dbReference type="NCBI Taxonomy" id="1434072"/>
    <lineage>
        <taxon>Bacteria</taxon>
        <taxon>Pseudomonadati</taxon>
        <taxon>Pseudomonadota</taxon>
        <taxon>Gammaproteobacteria</taxon>
        <taxon>Pseudomonadales</taxon>
        <taxon>Pseudomonadaceae</taxon>
        <taxon>Halopseudomonas</taxon>
    </lineage>
</organism>
<dbReference type="EMBL" id="LT629787">
    <property type="protein sequence ID" value="SDU22518.1"/>
    <property type="molecule type" value="Genomic_DNA"/>
</dbReference>
<evidence type="ECO:0000256" key="8">
    <source>
        <dbReference type="SAM" id="SignalP"/>
    </source>
</evidence>
<feature type="chain" id="PRO_5009275120" description="Penicillin-binding protein activator" evidence="8">
    <location>
        <begin position="23"/>
        <end position="608"/>
    </location>
</feature>
<evidence type="ECO:0000256" key="5">
    <source>
        <dbReference type="ARBA" id="ARBA00023139"/>
    </source>
</evidence>
<dbReference type="OrthoDB" id="6708821at2"/>
<dbReference type="CDD" id="cd06339">
    <property type="entry name" value="PBP1_YraM_LppC_lipoprotein-like"/>
    <property type="match status" value="1"/>
</dbReference>
<keyword evidence="6" id="KW-0998">Cell outer membrane</keyword>
<keyword evidence="7" id="KW-0449">Lipoprotein</keyword>
<evidence type="ECO:0000256" key="1">
    <source>
        <dbReference type="ARBA" id="ARBA00022729"/>
    </source>
</evidence>
<feature type="signal peptide" evidence="8">
    <location>
        <begin position="1"/>
        <end position="22"/>
    </location>
</feature>
<sequence>MRRSYCLPLALISFALVLSACAPRPTQLSDLPRTPQASVEQILKDADRRSGVEANLLRLHAAQAALNAGQPERVQQILAQIPQSELPADQQIRFISLQAQSALALDQVRVALQAIRHPSIQQLDSQPLADQIAIHKLRANVLEASGDRVAAVRERIYVDGLLSGSDQRNNRLAIWEILEHMDSAALRQAADDADGELAGWLELILASREAGSLDLQVSRIQRWQQANPDHPANQPLPASIRQRLELYAQRPQHIGLLLPFQGSLAGPAQALRDGFLSAQYQIQEQGLPQPRVSLYDSTQYADLNQFYRQAKIDGVQWVIGPLERDKVTQLAQMKPLPLPTLALNYTDVDVSGQDDLFQFGLAPEDEARSAAQAAWLQGYRSMAVVQSQGDWAERSYAAFEQAWQELGGQLLGREVIDQPVDMAGQIGSLLRIRQSEQRGQRIQRLLGNSVVVQPAPRADLDALFVAITPQQGRQLKPILAFQYAADLPVMATSHVFQPGSDPADNLDLEGVLVAETPWLLHQTDALYQPVVDSWPQASGALGRLFAMGVDAQRIFTLLPQMQLDQSTRLEGATGVLTLKADGRISRQVPWGIVHDGQLSEWKPLTVEQ</sequence>
<dbReference type="RefSeq" id="WP_092387405.1">
    <property type="nucleotide sequence ID" value="NZ_LT629787.1"/>
</dbReference>
<dbReference type="Gene3D" id="1.25.40.10">
    <property type="entry name" value="Tetratricopeptide repeat domain"/>
    <property type="match status" value="1"/>
</dbReference>
<proteinExistence type="predicted"/>
<accession>A0A1H2GT92</accession>
<dbReference type="GO" id="GO:0009252">
    <property type="term" value="P:peptidoglycan biosynthetic process"/>
    <property type="evidence" value="ECO:0007669"/>
    <property type="project" value="UniProtKB-KW"/>
</dbReference>
<keyword evidence="1 8" id="KW-0732">Signal</keyword>
<dbReference type="SUPFAM" id="SSF53822">
    <property type="entry name" value="Periplasmic binding protein-like I"/>
    <property type="match status" value="1"/>
</dbReference>
<evidence type="ECO:0000256" key="3">
    <source>
        <dbReference type="ARBA" id="ARBA00022984"/>
    </source>
</evidence>
<keyword evidence="2" id="KW-0133">Cell shape</keyword>
<keyword evidence="3" id="KW-0573">Peptidoglycan synthesis</keyword>